<reference evidence="2" key="1">
    <citation type="journal article" date="2016" name="Nat. Biotechnol.">
        <title>Sequencing wild and cultivated cassava and related species reveals extensive interspecific hybridization and genetic diversity.</title>
        <authorList>
            <person name="Bredeson J.V."/>
            <person name="Lyons J.B."/>
            <person name="Prochnik S.E."/>
            <person name="Wu G.A."/>
            <person name="Ha C.M."/>
            <person name="Edsinger-Gonzales E."/>
            <person name="Grimwood J."/>
            <person name="Schmutz J."/>
            <person name="Rabbi I.Y."/>
            <person name="Egesi C."/>
            <person name="Nauluvula P."/>
            <person name="Lebot V."/>
            <person name="Ndunguru J."/>
            <person name="Mkamilo G."/>
            <person name="Bart R.S."/>
            <person name="Setter T.L."/>
            <person name="Gleadow R.M."/>
            <person name="Kulakow P."/>
            <person name="Ferguson M.E."/>
            <person name="Rounsley S."/>
            <person name="Rokhsar D.S."/>
        </authorList>
    </citation>
    <scope>NUCLEOTIDE SEQUENCE [LARGE SCALE GENOMIC DNA]</scope>
    <source>
        <strain evidence="2">cv. AM560-2</strain>
    </source>
</reference>
<evidence type="ECO:0000313" key="2">
    <source>
        <dbReference type="Proteomes" id="UP000091857"/>
    </source>
</evidence>
<name>A0ACB7G440_MANES</name>
<accession>A0ACB7G440</accession>
<protein>
    <submittedName>
        <fullName evidence="1">Uncharacterized protein</fullName>
    </submittedName>
</protein>
<gene>
    <name evidence="1" type="ORF">MANES_17G045200v8</name>
</gene>
<dbReference type="Proteomes" id="UP000091857">
    <property type="component" value="Chromosome 17"/>
</dbReference>
<organism evidence="1 2">
    <name type="scientific">Manihot esculenta</name>
    <name type="common">Cassava</name>
    <name type="synonym">Jatropha manihot</name>
    <dbReference type="NCBI Taxonomy" id="3983"/>
    <lineage>
        <taxon>Eukaryota</taxon>
        <taxon>Viridiplantae</taxon>
        <taxon>Streptophyta</taxon>
        <taxon>Embryophyta</taxon>
        <taxon>Tracheophyta</taxon>
        <taxon>Spermatophyta</taxon>
        <taxon>Magnoliopsida</taxon>
        <taxon>eudicotyledons</taxon>
        <taxon>Gunneridae</taxon>
        <taxon>Pentapetalae</taxon>
        <taxon>rosids</taxon>
        <taxon>fabids</taxon>
        <taxon>Malpighiales</taxon>
        <taxon>Euphorbiaceae</taxon>
        <taxon>Crotonoideae</taxon>
        <taxon>Manihoteae</taxon>
        <taxon>Manihot</taxon>
    </lineage>
</organism>
<proteinExistence type="predicted"/>
<evidence type="ECO:0000313" key="1">
    <source>
        <dbReference type="EMBL" id="KAG8634493.1"/>
    </source>
</evidence>
<comment type="caution">
    <text evidence="1">The sequence shown here is derived from an EMBL/GenBank/DDBJ whole genome shotgun (WGS) entry which is preliminary data.</text>
</comment>
<keyword evidence="2" id="KW-1185">Reference proteome</keyword>
<dbReference type="EMBL" id="CM004403">
    <property type="protein sequence ID" value="KAG8634493.1"/>
    <property type="molecule type" value="Genomic_DNA"/>
</dbReference>
<sequence>MNANVSPAYAKKLQARGKSPGWAAFDLKQRQEQSLQLQQVGDDPFPPLPTTSTTSIRSCGNPPSNNGFFAGSCSSVSLPSADFRRIAENTNCNTSTRKKPAFAVNRLKELHSWADESLIEDVMASVNNDTDKATVFLKEMISTDNCEENGEANYFSNCEDESVLTSDLAAETADLSSTLEDSLHAATNTKLNLGHLRSSPVEPEWEQQDVYLNHRRNALRMMRLAARHSRAVTNAFQRGDHFSAQQHSSKARKEWLDAERLNAKAAKRILTITNSENNPWKLDLHGLHAAEAVKALQEHLNKIETLLPRDQPVSPGRFKTLEPFSSIDMENLDKQQTGSRHRTASLLVITGVGNHSRGEAAIPTAVRSFLSENRYHFDEARPGVISVRAKFRHPRMIS</sequence>